<keyword evidence="4 5" id="KW-0472">Membrane</keyword>
<sequence>MTQVPFTSEIALVVATMLVAVGVYGLMNSKNVIRVLLSSEIILNASILLVFAVSSLAGRSYTPLIFSVFAIGMALTEVVVAFASIILYYRQRGTLEVD</sequence>
<organism evidence="6 7">
    <name type="scientific">Metallosphaera yellowstonensis MK1</name>
    <dbReference type="NCBI Taxonomy" id="671065"/>
    <lineage>
        <taxon>Archaea</taxon>
        <taxon>Thermoproteota</taxon>
        <taxon>Thermoprotei</taxon>
        <taxon>Sulfolobales</taxon>
        <taxon>Sulfolobaceae</taxon>
        <taxon>Metallosphaera</taxon>
    </lineage>
</organism>
<dbReference type="EMBL" id="JH597770">
    <property type="protein sequence ID" value="EHP68801.1"/>
    <property type="molecule type" value="Genomic_DNA"/>
</dbReference>
<dbReference type="OrthoDB" id="44109at2157"/>
<evidence type="ECO:0000313" key="6">
    <source>
        <dbReference type="EMBL" id="EHP68801.1"/>
    </source>
</evidence>
<feature type="transmembrane region" description="Helical" evidence="5">
    <location>
        <begin position="6"/>
        <end position="27"/>
    </location>
</feature>
<dbReference type="Proteomes" id="UP000003980">
    <property type="component" value="Unassembled WGS sequence"/>
</dbReference>
<feature type="transmembrane region" description="Helical" evidence="5">
    <location>
        <begin position="64"/>
        <end position="89"/>
    </location>
</feature>
<evidence type="ECO:0000256" key="1">
    <source>
        <dbReference type="ARBA" id="ARBA00004141"/>
    </source>
</evidence>
<dbReference type="STRING" id="671065.MetMK1DRAFT_00032470"/>
<accession>H2C9H5</accession>
<reference evidence="6 7" key="1">
    <citation type="submission" date="2012-01" db="EMBL/GenBank/DDBJ databases">
        <title>Improved High-Quality Draft sequence of Metallosphaera yellowstonensis MK1.</title>
        <authorList>
            <consortium name="US DOE Joint Genome Institute"/>
            <person name="Lucas S."/>
            <person name="Han J."/>
            <person name="Cheng J.-F."/>
            <person name="Goodwin L."/>
            <person name="Pitluck S."/>
            <person name="Peters L."/>
            <person name="Teshima H."/>
            <person name="Detter J.C."/>
            <person name="Han C."/>
            <person name="Tapia R."/>
            <person name="Land M."/>
            <person name="Hauser L."/>
            <person name="Kyrpides N."/>
            <person name="Kozubal M."/>
            <person name="Macur R.E."/>
            <person name="Jay Z."/>
            <person name="Inskeep W."/>
            <person name="Woyke T."/>
        </authorList>
    </citation>
    <scope>NUCLEOTIDE SEQUENCE [LARGE SCALE GENOMIC DNA]</scope>
    <source>
        <strain evidence="6 7">MK1</strain>
    </source>
</reference>
<dbReference type="eggNOG" id="arCOG03073">
    <property type="taxonomic scope" value="Archaea"/>
</dbReference>
<evidence type="ECO:0000256" key="5">
    <source>
        <dbReference type="SAM" id="Phobius"/>
    </source>
</evidence>
<gene>
    <name evidence="6" type="ORF">MetMK1DRAFT_00032470</name>
</gene>
<dbReference type="NCBIfam" id="NF004320">
    <property type="entry name" value="PRK05715.1-2"/>
    <property type="match status" value="1"/>
</dbReference>
<dbReference type="RefSeq" id="WP_009075604.1">
    <property type="nucleotide sequence ID" value="NZ_JH597770.1"/>
</dbReference>
<dbReference type="GO" id="GO:0016020">
    <property type="term" value="C:membrane"/>
    <property type="evidence" value="ECO:0007669"/>
    <property type="project" value="UniProtKB-SubCell"/>
</dbReference>
<feature type="transmembrane region" description="Helical" evidence="5">
    <location>
        <begin position="39"/>
        <end position="58"/>
    </location>
</feature>
<comment type="subcellular location">
    <subcellularLocation>
        <location evidence="1">Membrane</location>
        <topology evidence="1">Multi-pass membrane protein</topology>
    </subcellularLocation>
</comment>
<keyword evidence="2 5" id="KW-0812">Transmembrane</keyword>
<dbReference type="AlphaFoldDB" id="H2C9H5"/>
<evidence type="ECO:0000256" key="4">
    <source>
        <dbReference type="ARBA" id="ARBA00023136"/>
    </source>
</evidence>
<dbReference type="InterPro" id="IPR039428">
    <property type="entry name" value="NUOK/Mnh_C1-like"/>
</dbReference>
<keyword evidence="6" id="KW-0830">Ubiquinone</keyword>
<dbReference type="Pfam" id="PF00420">
    <property type="entry name" value="Oxidored_q2"/>
    <property type="match status" value="1"/>
</dbReference>
<keyword evidence="3 5" id="KW-1133">Transmembrane helix</keyword>
<evidence type="ECO:0000313" key="7">
    <source>
        <dbReference type="Proteomes" id="UP000003980"/>
    </source>
</evidence>
<keyword evidence="7" id="KW-1185">Reference proteome</keyword>
<dbReference type="HOGENOM" id="CLU_144724_1_1_2"/>
<evidence type="ECO:0000256" key="3">
    <source>
        <dbReference type="ARBA" id="ARBA00022989"/>
    </source>
</evidence>
<name>H2C9H5_9CREN</name>
<protein>
    <submittedName>
        <fullName evidence="6">NADH:ubiquinone oxidoreductase subunit 11 or 4L (Chain K)</fullName>
    </submittedName>
</protein>
<dbReference type="Gene3D" id="1.10.287.3510">
    <property type="match status" value="1"/>
</dbReference>
<evidence type="ECO:0000256" key="2">
    <source>
        <dbReference type="ARBA" id="ARBA00022692"/>
    </source>
</evidence>
<proteinExistence type="predicted"/>